<reference evidence="1 2" key="4">
    <citation type="journal article" date="2011" name="BMC Genomics">
        <title>RNA-Seq improves annotation of protein-coding genes in the cucumber genome.</title>
        <authorList>
            <person name="Li Z."/>
            <person name="Zhang Z."/>
            <person name="Yan P."/>
            <person name="Huang S."/>
            <person name="Fei Z."/>
            <person name="Lin K."/>
        </authorList>
    </citation>
    <scope>NUCLEOTIDE SEQUENCE [LARGE SCALE GENOMIC DNA]</scope>
    <source>
        <strain evidence="2">cv. 9930</strain>
    </source>
</reference>
<reference evidence="1 2" key="3">
    <citation type="journal article" date="2010" name="BMC Genomics">
        <title>Transcriptome sequencing and comparative analysis of cucumber flowers with different sex types.</title>
        <authorList>
            <person name="Guo S."/>
            <person name="Zheng Y."/>
            <person name="Joung J.G."/>
            <person name="Liu S."/>
            <person name="Zhang Z."/>
            <person name="Crasta O.R."/>
            <person name="Sobral B.W."/>
            <person name="Xu Y."/>
            <person name="Huang S."/>
            <person name="Fei Z."/>
        </authorList>
    </citation>
    <scope>NUCLEOTIDE SEQUENCE [LARGE SCALE GENOMIC DNA]</scope>
    <source>
        <strain evidence="2">cv. 9930</strain>
    </source>
</reference>
<gene>
    <name evidence="1" type="ORF">Csa_1G108270</name>
</gene>
<evidence type="ECO:0000313" key="2">
    <source>
        <dbReference type="Proteomes" id="UP000029981"/>
    </source>
</evidence>
<keyword evidence="2" id="KW-1185">Reference proteome</keyword>
<organism evidence="1 2">
    <name type="scientific">Cucumis sativus</name>
    <name type="common">Cucumber</name>
    <dbReference type="NCBI Taxonomy" id="3659"/>
    <lineage>
        <taxon>Eukaryota</taxon>
        <taxon>Viridiplantae</taxon>
        <taxon>Streptophyta</taxon>
        <taxon>Embryophyta</taxon>
        <taxon>Tracheophyta</taxon>
        <taxon>Spermatophyta</taxon>
        <taxon>Magnoliopsida</taxon>
        <taxon>eudicotyledons</taxon>
        <taxon>Gunneridae</taxon>
        <taxon>Pentapetalae</taxon>
        <taxon>rosids</taxon>
        <taxon>fabids</taxon>
        <taxon>Cucurbitales</taxon>
        <taxon>Cucurbitaceae</taxon>
        <taxon>Benincaseae</taxon>
        <taxon>Cucumis</taxon>
    </lineage>
</organism>
<evidence type="ECO:0000313" key="1">
    <source>
        <dbReference type="EMBL" id="KGN64801.1"/>
    </source>
</evidence>
<sequence length="89" mass="10120">MSYSGLRRSTIGSSSHGGIIIHCSKDVVFPIRWPSSLWLLRMDNAMLFQKEKFPLSSLVVLTCGFSFNLSRGRSVDGIHHAWRRRSVKL</sequence>
<protein>
    <submittedName>
        <fullName evidence="1">Uncharacterized protein</fullName>
    </submittedName>
</protein>
<reference evidence="1 2" key="1">
    <citation type="journal article" date="2009" name="Nat. Genet.">
        <title>The genome of the cucumber, Cucumis sativus L.</title>
        <authorList>
            <person name="Huang S."/>
            <person name="Li R."/>
            <person name="Zhang Z."/>
            <person name="Li L."/>
            <person name="Gu X."/>
            <person name="Fan W."/>
            <person name="Lucas W.J."/>
            <person name="Wang X."/>
            <person name="Xie B."/>
            <person name="Ni P."/>
            <person name="Ren Y."/>
            <person name="Zhu H."/>
            <person name="Li J."/>
            <person name="Lin K."/>
            <person name="Jin W."/>
            <person name="Fei Z."/>
            <person name="Li G."/>
            <person name="Staub J."/>
            <person name="Kilian A."/>
            <person name="van der Vossen E.A."/>
            <person name="Wu Y."/>
            <person name="Guo J."/>
            <person name="He J."/>
            <person name="Jia Z."/>
            <person name="Ren Y."/>
            <person name="Tian G."/>
            <person name="Lu Y."/>
            <person name="Ruan J."/>
            <person name="Qian W."/>
            <person name="Wang M."/>
            <person name="Huang Q."/>
            <person name="Li B."/>
            <person name="Xuan Z."/>
            <person name="Cao J."/>
            <person name="Asan"/>
            <person name="Wu Z."/>
            <person name="Zhang J."/>
            <person name="Cai Q."/>
            <person name="Bai Y."/>
            <person name="Zhao B."/>
            <person name="Han Y."/>
            <person name="Li Y."/>
            <person name="Li X."/>
            <person name="Wang S."/>
            <person name="Shi Q."/>
            <person name="Liu S."/>
            <person name="Cho W.K."/>
            <person name="Kim J.Y."/>
            <person name="Xu Y."/>
            <person name="Heller-Uszynska K."/>
            <person name="Miao H."/>
            <person name="Cheng Z."/>
            <person name="Zhang S."/>
            <person name="Wu J."/>
            <person name="Yang Y."/>
            <person name="Kang H."/>
            <person name="Li M."/>
            <person name="Liang H."/>
            <person name="Ren X."/>
            <person name="Shi Z."/>
            <person name="Wen M."/>
            <person name="Jian M."/>
            <person name="Yang H."/>
            <person name="Zhang G."/>
            <person name="Yang Z."/>
            <person name="Chen R."/>
            <person name="Liu S."/>
            <person name="Li J."/>
            <person name="Ma L."/>
            <person name="Liu H."/>
            <person name="Zhou Y."/>
            <person name="Zhao J."/>
            <person name="Fang X."/>
            <person name="Li G."/>
            <person name="Fang L."/>
            <person name="Li Y."/>
            <person name="Liu D."/>
            <person name="Zheng H."/>
            <person name="Zhang Y."/>
            <person name="Qin N."/>
            <person name="Li Z."/>
            <person name="Yang G."/>
            <person name="Yang S."/>
            <person name="Bolund L."/>
            <person name="Kristiansen K."/>
            <person name="Zheng H."/>
            <person name="Li S."/>
            <person name="Zhang X."/>
            <person name="Yang H."/>
            <person name="Wang J."/>
            <person name="Sun R."/>
            <person name="Zhang B."/>
            <person name="Jiang S."/>
            <person name="Wang J."/>
            <person name="Du Y."/>
            <person name="Li S."/>
        </authorList>
    </citation>
    <scope>NUCLEOTIDE SEQUENCE [LARGE SCALE GENOMIC DNA]</scope>
    <source>
        <strain evidence="2">cv. 9930</strain>
    </source>
</reference>
<reference evidence="1 2" key="2">
    <citation type="journal article" date="2009" name="PLoS ONE">
        <title>An integrated genetic and cytogenetic map of the cucumber genome.</title>
        <authorList>
            <person name="Ren Y."/>
            <person name="Zhang Z."/>
            <person name="Liu J."/>
            <person name="Staub J.E."/>
            <person name="Han Y."/>
            <person name="Cheng Z."/>
            <person name="Li X."/>
            <person name="Lu J."/>
            <person name="Miao H."/>
            <person name="Kang H."/>
            <person name="Xie B."/>
            <person name="Gu X."/>
            <person name="Wang X."/>
            <person name="Du Y."/>
            <person name="Jin W."/>
            <person name="Huang S."/>
        </authorList>
    </citation>
    <scope>NUCLEOTIDE SEQUENCE [LARGE SCALE GENOMIC DNA]</scope>
    <source>
        <strain evidence="2">cv. 9930</strain>
    </source>
</reference>
<name>A0A0A0LXT6_CUCSA</name>
<accession>A0A0A0LXT6</accession>
<dbReference type="Proteomes" id="UP000029981">
    <property type="component" value="Chromosome 1"/>
</dbReference>
<dbReference type="AlphaFoldDB" id="A0A0A0LXT6"/>
<dbReference type="Gramene" id="KGN64801">
    <property type="protein sequence ID" value="KGN64801"/>
    <property type="gene ID" value="Csa_1G108270"/>
</dbReference>
<dbReference type="EMBL" id="CM002922">
    <property type="protein sequence ID" value="KGN64801.1"/>
    <property type="molecule type" value="Genomic_DNA"/>
</dbReference>
<proteinExistence type="predicted"/>